<feature type="transmembrane region" description="Helical" evidence="12">
    <location>
        <begin position="161"/>
        <end position="181"/>
    </location>
</feature>
<feature type="transmembrane region" description="Helical" evidence="12">
    <location>
        <begin position="28"/>
        <end position="51"/>
    </location>
</feature>
<evidence type="ECO:0000313" key="14">
    <source>
        <dbReference type="EMBL" id="CAB3221237.1"/>
    </source>
</evidence>
<evidence type="ECO:0000259" key="13">
    <source>
        <dbReference type="PROSITE" id="PS50850"/>
    </source>
</evidence>
<evidence type="ECO:0000256" key="9">
    <source>
        <dbReference type="ARBA" id="ARBA00023201"/>
    </source>
</evidence>
<keyword evidence="9" id="KW-0406">Ion transport</keyword>
<keyword evidence="6 12" id="KW-1133">Transmembrane helix</keyword>
<feature type="transmembrane region" description="Helical" evidence="12">
    <location>
        <begin position="94"/>
        <end position="116"/>
    </location>
</feature>
<evidence type="ECO:0000256" key="8">
    <source>
        <dbReference type="ARBA" id="ARBA00023136"/>
    </source>
</evidence>
<comment type="function">
    <text evidence="10">May be an inorganic phosphate cotransporter.</text>
</comment>
<evidence type="ECO:0000256" key="4">
    <source>
        <dbReference type="ARBA" id="ARBA00022692"/>
    </source>
</evidence>
<feature type="transmembrane region" description="Helical" evidence="12">
    <location>
        <begin position="63"/>
        <end position="82"/>
    </location>
</feature>
<reference evidence="14 15" key="1">
    <citation type="submission" date="2020-04" db="EMBL/GenBank/DDBJ databases">
        <authorList>
            <person name="Wallbank WR R."/>
            <person name="Pardo Diaz C."/>
            <person name="Kozak K."/>
            <person name="Martin S."/>
            <person name="Jiggins C."/>
            <person name="Moest M."/>
            <person name="Warren A I."/>
            <person name="Byers J.R.P. K."/>
            <person name="Montejo-Kovacevich G."/>
            <person name="Yen C E."/>
        </authorList>
    </citation>
    <scope>NUCLEOTIDE SEQUENCE [LARGE SCALE GENOMIC DNA]</scope>
</reference>
<dbReference type="InterPro" id="IPR011701">
    <property type="entry name" value="MFS"/>
</dbReference>
<evidence type="ECO:0000313" key="15">
    <source>
        <dbReference type="Proteomes" id="UP000494256"/>
    </source>
</evidence>
<dbReference type="GO" id="GO:0006814">
    <property type="term" value="P:sodium ion transport"/>
    <property type="evidence" value="ECO:0007669"/>
    <property type="project" value="UniProtKB-KW"/>
</dbReference>
<dbReference type="OrthoDB" id="278325at2759"/>
<dbReference type="EMBL" id="CADEBD010000043">
    <property type="protein sequence ID" value="CAB3221237.1"/>
    <property type="molecule type" value="Genomic_DNA"/>
</dbReference>
<evidence type="ECO:0000256" key="2">
    <source>
        <dbReference type="ARBA" id="ARBA00008586"/>
    </source>
</evidence>
<dbReference type="InterPro" id="IPR036259">
    <property type="entry name" value="MFS_trans_sf"/>
</dbReference>
<organism evidence="14 15">
    <name type="scientific">Arctia plantaginis</name>
    <name type="common">Wood tiger moth</name>
    <name type="synonym">Phalaena plantaginis</name>
    <dbReference type="NCBI Taxonomy" id="874455"/>
    <lineage>
        <taxon>Eukaryota</taxon>
        <taxon>Metazoa</taxon>
        <taxon>Ecdysozoa</taxon>
        <taxon>Arthropoda</taxon>
        <taxon>Hexapoda</taxon>
        <taxon>Insecta</taxon>
        <taxon>Pterygota</taxon>
        <taxon>Neoptera</taxon>
        <taxon>Endopterygota</taxon>
        <taxon>Lepidoptera</taxon>
        <taxon>Glossata</taxon>
        <taxon>Ditrysia</taxon>
        <taxon>Noctuoidea</taxon>
        <taxon>Erebidae</taxon>
        <taxon>Arctiinae</taxon>
        <taxon>Arctia</taxon>
    </lineage>
</organism>
<dbReference type="GO" id="GO:0015293">
    <property type="term" value="F:symporter activity"/>
    <property type="evidence" value="ECO:0007669"/>
    <property type="project" value="UniProtKB-KW"/>
</dbReference>
<dbReference type="FunFam" id="1.20.1250.20:FF:000144">
    <property type="entry name" value="Picot, isoform B"/>
    <property type="match status" value="1"/>
</dbReference>
<name>A0A8S0YPF0_ARCPL</name>
<dbReference type="InterPro" id="IPR020846">
    <property type="entry name" value="MFS_dom"/>
</dbReference>
<protein>
    <recommendedName>
        <fullName evidence="11">Putative inorganic phosphate cotransporter</fullName>
    </recommendedName>
</protein>
<keyword evidence="9" id="KW-0739">Sodium transport</keyword>
<dbReference type="PROSITE" id="PS50850">
    <property type="entry name" value="MFS"/>
    <property type="match status" value="1"/>
</dbReference>
<dbReference type="PANTHER" id="PTHR11662:SF280">
    <property type="entry name" value="FI21844P1-RELATED"/>
    <property type="match status" value="1"/>
</dbReference>
<dbReference type="AlphaFoldDB" id="A0A8S0YPF0"/>
<dbReference type="PANTHER" id="PTHR11662">
    <property type="entry name" value="SOLUTE CARRIER FAMILY 17"/>
    <property type="match status" value="1"/>
</dbReference>
<feature type="transmembrane region" description="Helical" evidence="12">
    <location>
        <begin position="246"/>
        <end position="268"/>
    </location>
</feature>
<keyword evidence="3" id="KW-0813">Transport</keyword>
<dbReference type="Proteomes" id="UP000494256">
    <property type="component" value="Unassembled WGS sequence"/>
</dbReference>
<dbReference type="GO" id="GO:0006820">
    <property type="term" value="P:monoatomic anion transport"/>
    <property type="evidence" value="ECO:0007669"/>
    <property type="project" value="TreeGrafter"/>
</dbReference>
<feature type="domain" description="Major facilitator superfamily (MFS) profile" evidence="13">
    <location>
        <begin position="26"/>
        <end position="446"/>
    </location>
</feature>
<dbReference type="CDD" id="cd17318">
    <property type="entry name" value="MFS_SLC17"/>
    <property type="match status" value="1"/>
</dbReference>
<dbReference type="FunFam" id="1.20.1250.20:FF:000003">
    <property type="entry name" value="Solute carrier family 17 member 3"/>
    <property type="match status" value="1"/>
</dbReference>
<keyword evidence="8 12" id="KW-0472">Membrane</keyword>
<evidence type="ECO:0000256" key="3">
    <source>
        <dbReference type="ARBA" id="ARBA00022448"/>
    </source>
</evidence>
<dbReference type="InterPro" id="IPR050382">
    <property type="entry name" value="MFS_Na/Anion_cotransporter"/>
</dbReference>
<evidence type="ECO:0000256" key="12">
    <source>
        <dbReference type="SAM" id="Phobius"/>
    </source>
</evidence>
<evidence type="ECO:0000256" key="7">
    <source>
        <dbReference type="ARBA" id="ARBA00023053"/>
    </source>
</evidence>
<keyword evidence="7" id="KW-0915">Sodium</keyword>
<dbReference type="Gene3D" id="1.20.120.540">
    <property type="entry name" value="Voltage-gated potassium channels"/>
    <property type="match status" value="1"/>
</dbReference>
<evidence type="ECO:0000256" key="6">
    <source>
        <dbReference type="ARBA" id="ARBA00022989"/>
    </source>
</evidence>
<gene>
    <name evidence="14" type="ORF">APLA_LOCUS733</name>
</gene>
<dbReference type="Pfam" id="PF07690">
    <property type="entry name" value="MFS_1"/>
    <property type="match status" value="1"/>
</dbReference>
<dbReference type="GO" id="GO:0016020">
    <property type="term" value="C:membrane"/>
    <property type="evidence" value="ECO:0007669"/>
    <property type="project" value="UniProtKB-SubCell"/>
</dbReference>
<comment type="subcellular location">
    <subcellularLocation>
        <location evidence="1">Membrane</location>
        <topology evidence="1">Multi-pass membrane protein</topology>
    </subcellularLocation>
</comment>
<feature type="transmembrane region" description="Helical" evidence="12">
    <location>
        <begin position="336"/>
        <end position="364"/>
    </location>
</feature>
<keyword evidence="4 12" id="KW-0812">Transmembrane</keyword>
<comment type="caution">
    <text evidence="14">The sequence shown here is derived from an EMBL/GenBank/DDBJ whole genome shotgun (WGS) entry which is preliminary data.</text>
</comment>
<evidence type="ECO:0000256" key="10">
    <source>
        <dbReference type="ARBA" id="ARBA00054632"/>
    </source>
</evidence>
<feature type="transmembrane region" description="Helical" evidence="12">
    <location>
        <begin position="187"/>
        <end position="208"/>
    </location>
</feature>
<dbReference type="SUPFAM" id="SSF103473">
    <property type="entry name" value="MFS general substrate transporter"/>
    <property type="match status" value="1"/>
</dbReference>
<evidence type="ECO:0000256" key="1">
    <source>
        <dbReference type="ARBA" id="ARBA00004141"/>
    </source>
</evidence>
<feature type="transmembrane region" description="Helical" evidence="12">
    <location>
        <begin position="294"/>
        <end position="315"/>
    </location>
</feature>
<feature type="transmembrane region" description="Helical" evidence="12">
    <location>
        <begin position="384"/>
        <end position="410"/>
    </location>
</feature>
<proteinExistence type="inferred from homology"/>
<dbReference type="InterPro" id="IPR027378">
    <property type="entry name" value="Nucleotide_channel_N"/>
</dbReference>
<evidence type="ECO:0000256" key="11">
    <source>
        <dbReference type="ARBA" id="ARBA00068450"/>
    </source>
</evidence>
<keyword evidence="5" id="KW-0769">Symport</keyword>
<evidence type="ECO:0000256" key="5">
    <source>
        <dbReference type="ARBA" id="ARBA00022847"/>
    </source>
</evidence>
<sequence length="467" mass="51459">MTATEGDVVDKGSSLKPKSLLGIRHVQMVLLFLAMLFAYAMRVNMSMAIVAMTDSNNENSFDWSMQTQSVILSSFFWGYIVLQIPAGEMAAKFGGSILITIVIAGNSTISLLIPLAAYYGGWQAVCACRVLQGLTQGFLFPSMHNLIGKWVPLEEKSRLGTFIYAGAQLGTALQLLVSGFLADYWGWSAIFYVNAALGAIWTAAYIILGSDSPQKSRMISDEEKLYIQTSLGQVGVQKKLNTPWKIIWTSLPFYALIVAHCGQNWGFWTLMTEMPSYMKQILEVDIKANGVMSALPYLAMFLLGFPFGFISDYVIKKKWVNISAARKISNTIGQWGPAFALIGLSYVPAGNVTLVVGLLTIVVGLNAGHYTGYLLVHIDMAPNFAGTMMGITNFFANIVSIISPLIAGLILQDETDLYQWRLVFYVSSAIYIGANLFFIIFATSERQSWNEPNEADEAIEKKTEKVV</sequence>
<accession>A0A8S0YPF0</accession>
<feature type="transmembrane region" description="Helical" evidence="12">
    <location>
        <begin position="422"/>
        <end position="442"/>
    </location>
</feature>
<comment type="similarity">
    <text evidence="2">Belongs to the major facilitator superfamily. Sodium/anion cotransporter family.</text>
</comment>
<dbReference type="Gene3D" id="1.20.1250.20">
    <property type="entry name" value="MFS general substrate transporter like domains"/>
    <property type="match status" value="1"/>
</dbReference>